<dbReference type="RefSeq" id="XP_006825560.1">
    <property type="nucleotide sequence ID" value="XM_006825497.1"/>
</dbReference>
<evidence type="ECO:0000313" key="7">
    <source>
        <dbReference type="Proteomes" id="UP000694865"/>
    </source>
</evidence>
<evidence type="ECO:0000259" key="6">
    <source>
        <dbReference type="PROSITE" id="PS50888"/>
    </source>
</evidence>
<sequence>MSELLIKKVLQDKGQDTEDQIQNDGGGDQVATSDEQTAAAIASVTGQVPSNLADPSNIQYRFHTDGNGQSQVTYRVVQVEGEGNAGNSVVTTTSFPQGQQTVTQVNEAVIPSPYSNGNSPSNDNQAGETRFTYFPAPASDASTTAQSEGSLTQAAGGQFYVMMSPQDVLSSGAQRSIAPRTHQYSPGKIDGTRTARDERRRATHNEVERRRRDKINNWIVKLSKLVPECGQDHSKQGQVGG</sequence>
<evidence type="ECO:0000256" key="3">
    <source>
        <dbReference type="ARBA" id="ARBA00023163"/>
    </source>
</evidence>
<dbReference type="PROSITE" id="PS50888">
    <property type="entry name" value="BHLH"/>
    <property type="match status" value="1"/>
</dbReference>
<keyword evidence="4" id="KW-0539">Nucleus</keyword>
<proteinExistence type="predicted"/>
<dbReference type="SUPFAM" id="SSF47459">
    <property type="entry name" value="HLH, helix-loop-helix DNA-binding domain"/>
    <property type="match status" value="1"/>
</dbReference>
<keyword evidence="7" id="KW-1185">Reference proteome</keyword>
<dbReference type="PANTHER" id="PTHR46117">
    <property type="entry name" value="FI24210P1"/>
    <property type="match status" value="1"/>
</dbReference>
<feature type="region of interest" description="Disordered" evidence="5">
    <location>
        <begin position="171"/>
        <end position="212"/>
    </location>
</feature>
<dbReference type="Proteomes" id="UP000694865">
    <property type="component" value="Unplaced"/>
</dbReference>
<dbReference type="PANTHER" id="PTHR46117:SF3">
    <property type="entry name" value="FI24210P1"/>
    <property type="match status" value="1"/>
</dbReference>
<gene>
    <name evidence="8" type="primary">LOC102808208</name>
</gene>
<feature type="region of interest" description="Disordered" evidence="5">
    <location>
        <begin position="11"/>
        <end position="32"/>
    </location>
</feature>
<dbReference type="CDD" id="cd11396">
    <property type="entry name" value="bHLHzip_USF"/>
    <property type="match status" value="1"/>
</dbReference>
<evidence type="ECO:0000256" key="5">
    <source>
        <dbReference type="SAM" id="MobiDB-lite"/>
    </source>
</evidence>
<feature type="region of interest" description="Disordered" evidence="5">
    <location>
        <begin position="110"/>
        <end position="129"/>
    </location>
</feature>
<feature type="non-terminal residue" evidence="8">
    <location>
        <position position="241"/>
    </location>
</feature>
<accession>A0ABM0MZW9</accession>
<reference evidence="8" key="1">
    <citation type="submission" date="2025-08" db="UniProtKB">
        <authorList>
            <consortium name="RefSeq"/>
        </authorList>
    </citation>
    <scope>IDENTIFICATION</scope>
    <source>
        <tissue evidence="8">Testes</tissue>
    </source>
</reference>
<keyword evidence="3" id="KW-0804">Transcription</keyword>
<feature type="compositionally biased region" description="Basic and acidic residues" evidence="5">
    <location>
        <begin position="190"/>
        <end position="210"/>
    </location>
</feature>
<dbReference type="InterPro" id="IPR036638">
    <property type="entry name" value="HLH_DNA-bd_sf"/>
</dbReference>
<organism evidence="7 8">
    <name type="scientific">Saccoglossus kowalevskii</name>
    <name type="common">Acorn worm</name>
    <dbReference type="NCBI Taxonomy" id="10224"/>
    <lineage>
        <taxon>Eukaryota</taxon>
        <taxon>Metazoa</taxon>
        <taxon>Hemichordata</taxon>
        <taxon>Enteropneusta</taxon>
        <taxon>Harrimaniidae</taxon>
        <taxon>Saccoglossus</taxon>
    </lineage>
</organism>
<evidence type="ECO:0000313" key="8">
    <source>
        <dbReference type="RefSeq" id="XP_006825560.1"/>
    </source>
</evidence>
<dbReference type="GeneID" id="102808208"/>
<dbReference type="InterPro" id="IPR051732">
    <property type="entry name" value="USF"/>
</dbReference>
<protein>
    <submittedName>
        <fullName evidence="8">Upstream stimulatory factor-like</fullName>
    </submittedName>
</protein>
<dbReference type="Gene3D" id="4.10.280.10">
    <property type="entry name" value="Helix-loop-helix DNA-binding domain"/>
    <property type="match status" value="1"/>
</dbReference>
<evidence type="ECO:0000256" key="4">
    <source>
        <dbReference type="ARBA" id="ARBA00023242"/>
    </source>
</evidence>
<feature type="domain" description="BHLH" evidence="6">
    <location>
        <begin position="199"/>
        <end position="241"/>
    </location>
</feature>
<dbReference type="Pfam" id="PF00010">
    <property type="entry name" value="HLH"/>
    <property type="match status" value="1"/>
</dbReference>
<feature type="compositionally biased region" description="Low complexity" evidence="5">
    <location>
        <begin position="111"/>
        <end position="124"/>
    </location>
</feature>
<dbReference type="InterPro" id="IPR011598">
    <property type="entry name" value="bHLH_dom"/>
</dbReference>
<name>A0ABM0MZW9_SACKO</name>
<evidence type="ECO:0000256" key="2">
    <source>
        <dbReference type="ARBA" id="ARBA00023015"/>
    </source>
</evidence>
<evidence type="ECO:0000256" key="1">
    <source>
        <dbReference type="ARBA" id="ARBA00004123"/>
    </source>
</evidence>
<comment type="subcellular location">
    <subcellularLocation>
        <location evidence="1">Nucleus</location>
    </subcellularLocation>
</comment>
<keyword evidence="2" id="KW-0805">Transcription regulation</keyword>